<proteinExistence type="predicted"/>
<evidence type="ECO:0000256" key="5">
    <source>
        <dbReference type="SAM" id="Phobius"/>
    </source>
</evidence>
<gene>
    <name evidence="6" type="ORF">MNBD_ALPHA02-1560</name>
</gene>
<dbReference type="Pfam" id="PF09685">
    <property type="entry name" value="MamF_MmsF"/>
    <property type="match status" value="1"/>
</dbReference>
<dbReference type="AlphaFoldDB" id="A0A3B0RPC6"/>
<reference evidence="6" key="1">
    <citation type="submission" date="2018-06" db="EMBL/GenBank/DDBJ databases">
        <authorList>
            <person name="Zhirakovskaya E."/>
        </authorList>
    </citation>
    <scope>NUCLEOTIDE SEQUENCE</scope>
</reference>
<name>A0A3B0RPC6_9ZZZZ</name>
<organism evidence="6">
    <name type="scientific">hydrothermal vent metagenome</name>
    <dbReference type="NCBI Taxonomy" id="652676"/>
    <lineage>
        <taxon>unclassified sequences</taxon>
        <taxon>metagenomes</taxon>
        <taxon>ecological metagenomes</taxon>
    </lineage>
</organism>
<keyword evidence="2 5" id="KW-0812">Transmembrane</keyword>
<evidence type="ECO:0000256" key="2">
    <source>
        <dbReference type="ARBA" id="ARBA00022692"/>
    </source>
</evidence>
<comment type="subcellular location">
    <subcellularLocation>
        <location evidence="1">Membrane</location>
        <topology evidence="1">Multi-pass membrane protein</topology>
    </subcellularLocation>
</comment>
<keyword evidence="3 5" id="KW-1133">Transmembrane helix</keyword>
<dbReference type="InterPro" id="IPR019109">
    <property type="entry name" value="MamF_MmsF"/>
</dbReference>
<evidence type="ECO:0000256" key="1">
    <source>
        <dbReference type="ARBA" id="ARBA00004141"/>
    </source>
</evidence>
<protein>
    <recommendedName>
        <fullName evidence="7">DUF4870 domain-containing protein</fullName>
    </recommendedName>
</protein>
<accession>A0A3B0RPC6</accession>
<evidence type="ECO:0000256" key="3">
    <source>
        <dbReference type="ARBA" id="ARBA00022989"/>
    </source>
</evidence>
<keyword evidence="4 5" id="KW-0472">Membrane</keyword>
<feature type="transmembrane region" description="Helical" evidence="5">
    <location>
        <begin position="12"/>
        <end position="31"/>
    </location>
</feature>
<evidence type="ECO:0008006" key="7">
    <source>
        <dbReference type="Google" id="ProtNLM"/>
    </source>
</evidence>
<dbReference type="PANTHER" id="PTHR36460:SF1">
    <property type="entry name" value="UPF0132 DOMAIN PROTEIN (AFU_ORTHOLOGUE AFUA_3G10255)"/>
    <property type="match status" value="1"/>
</dbReference>
<evidence type="ECO:0000256" key="4">
    <source>
        <dbReference type="ARBA" id="ARBA00023136"/>
    </source>
</evidence>
<sequence>MSKTSTGLEKNVAAGLCYVLGWVSGLIFLLLEKEDKDIRFHAMQSIIVFGGLNILQMVLTISLLGLPLVPIIGIAGLVLWILLMVKGFQGENYKLPFAGDLAEKWAGEVKI</sequence>
<dbReference type="EMBL" id="UOED01000096">
    <property type="protein sequence ID" value="VAV95160.1"/>
    <property type="molecule type" value="Genomic_DNA"/>
</dbReference>
<dbReference type="GO" id="GO:0016020">
    <property type="term" value="C:membrane"/>
    <property type="evidence" value="ECO:0007669"/>
    <property type="project" value="UniProtKB-SubCell"/>
</dbReference>
<dbReference type="PANTHER" id="PTHR36460">
    <property type="entry name" value="UPF0132 DOMAIN PROTEIN (AFU_ORTHOLOGUE AFUA_3G10255)"/>
    <property type="match status" value="1"/>
</dbReference>
<evidence type="ECO:0000313" key="6">
    <source>
        <dbReference type="EMBL" id="VAV95160.1"/>
    </source>
</evidence>
<feature type="transmembrane region" description="Helical" evidence="5">
    <location>
        <begin position="68"/>
        <end position="85"/>
    </location>
</feature>